<feature type="compositionally biased region" description="Basic and acidic residues" evidence="1">
    <location>
        <begin position="110"/>
        <end position="119"/>
    </location>
</feature>
<feature type="compositionally biased region" description="Basic and acidic residues" evidence="1">
    <location>
        <begin position="135"/>
        <end position="148"/>
    </location>
</feature>
<feature type="compositionally biased region" description="Low complexity" evidence="1">
    <location>
        <begin position="16"/>
        <end position="38"/>
    </location>
</feature>
<dbReference type="AlphaFoldDB" id="A0AAE8M351"/>
<gene>
    <name evidence="2" type="ORF">FTOL_03175</name>
</gene>
<feature type="compositionally biased region" description="Polar residues" evidence="1">
    <location>
        <begin position="71"/>
        <end position="88"/>
    </location>
</feature>
<reference evidence="2" key="1">
    <citation type="submission" date="2018-03" db="EMBL/GenBank/DDBJ databases">
        <authorList>
            <person name="Guldener U."/>
        </authorList>
    </citation>
    <scope>NUCLEOTIDE SEQUENCE</scope>
</reference>
<evidence type="ECO:0000313" key="3">
    <source>
        <dbReference type="Proteomes" id="UP001187734"/>
    </source>
</evidence>
<evidence type="ECO:0000313" key="2">
    <source>
        <dbReference type="EMBL" id="SPJ73445.1"/>
    </source>
</evidence>
<protein>
    <submittedName>
        <fullName evidence="2">Uncharacterized protein</fullName>
    </submittedName>
</protein>
<keyword evidence="3" id="KW-1185">Reference proteome</keyword>
<dbReference type="Proteomes" id="UP001187734">
    <property type="component" value="Unassembled WGS sequence"/>
</dbReference>
<evidence type="ECO:0000256" key="1">
    <source>
        <dbReference type="SAM" id="MobiDB-lite"/>
    </source>
</evidence>
<accession>A0AAE8M351</accession>
<feature type="region of interest" description="Disordered" evidence="1">
    <location>
        <begin position="1"/>
        <end position="148"/>
    </location>
</feature>
<name>A0AAE8M351_9HYPO</name>
<proteinExistence type="predicted"/>
<feature type="compositionally biased region" description="Basic and acidic residues" evidence="1">
    <location>
        <begin position="52"/>
        <end position="70"/>
    </location>
</feature>
<organism evidence="2 3">
    <name type="scientific">Fusarium torulosum</name>
    <dbReference type="NCBI Taxonomy" id="33205"/>
    <lineage>
        <taxon>Eukaryota</taxon>
        <taxon>Fungi</taxon>
        <taxon>Dikarya</taxon>
        <taxon>Ascomycota</taxon>
        <taxon>Pezizomycotina</taxon>
        <taxon>Sordariomycetes</taxon>
        <taxon>Hypocreomycetidae</taxon>
        <taxon>Hypocreales</taxon>
        <taxon>Nectriaceae</taxon>
        <taxon>Fusarium</taxon>
    </lineage>
</organism>
<comment type="caution">
    <text evidence="2">The sequence shown here is derived from an EMBL/GenBank/DDBJ whole genome shotgun (WGS) entry which is preliminary data.</text>
</comment>
<sequence length="148" mass="15806">MPGRKSSSGSERKPSGSKPDPKASSPKPDPKSGSQPKGSPDKKGKGPMPKSTQDEPSKENQASRDGEPRTHTQPTASQGNTTQAMPGQSSGGELFLNESIEAGPWNTHNRRSDQNREEVSPEGSIVDYPQFKVSGLEEKGGTDKFEKS</sequence>
<dbReference type="EMBL" id="ONZP01000094">
    <property type="protein sequence ID" value="SPJ73445.1"/>
    <property type="molecule type" value="Genomic_DNA"/>
</dbReference>